<feature type="region of interest" description="Disordered" evidence="12">
    <location>
        <begin position="853"/>
        <end position="979"/>
    </location>
</feature>
<feature type="compositionally biased region" description="Basic and acidic residues" evidence="12">
    <location>
        <begin position="123"/>
        <end position="133"/>
    </location>
</feature>
<evidence type="ECO:0000313" key="15">
    <source>
        <dbReference type="Proteomes" id="UP000030747"/>
    </source>
</evidence>
<evidence type="ECO:0000256" key="4">
    <source>
        <dbReference type="ARBA" id="ARBA00022695"/>
    </source>
</evidence>
<dbReference type="PANTHER" id="PTHR11076">
    <property type="entry name" value="DNA REPAIR POLYMERASE UMUC / TRANSFERASE FAMILY MEMBER"/>
    <property type="match status" value="1"/>
</dbReference>
<dbReference type="GO" id="GO:0042276">
    <property type="term" value="P:error-prone translesion synthesis"/>
    <property type="evidence" value="ECO:0007669"/>
    <property type="project" value="TreeGrafter"/>
</dbReference>
<evidence type="ECO:0000256" key="8">
    <source>
        <dbReference type="ARBA" id="ARBA00022842"/>
    </source>
</evidence>
<dbReference type="SUPFAM" id="SSF56672">
    <property type="entry name" value="DNA/RNA polymerases"/>
    <property type="match status" value="1"/>
</dbReference>
<keyword evidence="4" id="KW-0548">Nucleotidyltransferase</keyword>
<dbReference type="InterPro" id="IPR043128">
    <property type="entry name" value="Rev_trsase/Diguanyl_cyclase"/>
</dbReference>
<dbReference type="Proteomes" id="UP000030747">
    <property type="component" value="Unassembled WGS sequence"/>
</dbReference>
<keyword evidence="5" id="KW-0235">DNA replication</keyword>
<keyword evidence="6" id="KW-0479">Metal-binding</keyword>
<accession>U6KT13</accession>
<evidence type="ECO:0000313" key="14">
    <source>
        <dbReference type="EMBL" id="CDJ39499.1"/>
    </source>
</evidence>
<keyword evidence="8" id="KW-0460">Magnesium</keyword>
<feature type="domain" description="UmuC" evidence="13">
    <location>
        <begin position="278"/>
        <end position="536"/>
    </location>
</feature>
<gene>
    <name evidence="14" type="ORF">ETH_00016960</name>
</gene>
<dbReference type="SUPFAM" id="SSF100879">
    <property type="entry name" value="Lesion bypass DNA polymerase (Y-family), little finger domain"/>
    <property type="match status" value="1"/>
</dbReference>
<dbReference type="Pfam" id="PF00817">
    <property type="entry name" value="IMS"/>
    <property type="match status" value="1"/>
</dbReference>
<keyword evidence="15" id="KW-1185">Reference proteome</keyword>
<dbReference type="InterPro" id="IPR022880">
    <property type="entry name" value="DNApol_IV"/>
</dbReference>
<proteinExistence type="predicted"/>
<dbReference type="OMA" id="MFFCAVE"/>
<evidence type="ECO:0000256" key="9">
    <source>
        <dbReference type="ARBA" id="ARBA00022932"/>
    </source>
</evidence>
<organism evidence="14 15">
    <name type="scientific">Eimeria tenella</name>
    <name type="common">Coccidian parasite</name>
    <dbReference type="NCBI Taxonomy" id="5802"/>
    <lineage>
        <taxon>Eukaryota</taxon>
        <taxon>Sar</taxon>
        <taxon>Alveolata</taxon>
        <taxon>Apicomplexa</taxon>
        <taxon>Conoidasida</taxon>
        <taxon>Coccidia</taxon>
        <taxon>Eucoccidiorida</taxon>
        <taxon>Eimeriorina</taxon>
        <taxon>Eimeriidae</taxon>
        <taxon>Eimeria</taxon>
    </lineage>
</organism>
<dbReference type="GO" id="GO:0003684">
    <property type="term" value="F:damaged DNA binding"/>
    <property type="evidence" value="ECO:0007669"/>
    <property type="project" value="InterPro"/>
</dbReference>
<dbReference type="InterPro" id="IPR001126">
    <property type="entry name" value="UmuC"/>
</dbReference>
<dbReference type="Gene3D" id="3.30.70.270">
    <property type="match status" value="1"/>
</dbReference>
<reference evidence="14" key="2">
    <citation type="submission" date="2013-10" db="EMBL/GenBank/DDBJ databases">
        <authorList>
            <person name="Aslett M."/>
        </authorList>
    </citation>
    <scope>NUCLEOTIDE SEQUENCE [LARGE SCALE GENOMIC DNA]</scope>
    <source>
        <strain evidence="14">Houghton</strain>
    </source>
</reference>
<dbReference type="GO" id="GO:0006281">
    <property type="term" value="P:DNA repair"/>
    <property type="evidence" value="ECO:0007669"/>
    <property type="project" value="UniProtKB-KW"/>
</dbReference>
<evidence type="ECO:0000259" key="13">
    <source>
        <dbReference type="PROSITE" id="PS50173"/>
    </source>
</evidence>
<dbReference type="GO" id="GO:0003887">
    <property type="term" value="F:DNA-directed DNA polymerase activity"/>
    <property type="evidence" value="ECO:0007669"/>
    <property type="project" value="UniProtKB-KW"/>
</dbReference>
<dbReference type="VEuPathDB" id="ToxoDB:ETH_00016960"/>
<dbReference type="AlphaFoldDB" id="U6KT13"/>
<evidence type="ECO:0000256" key="2">
    <source>
        <dbReference type="ARBA" id="ARBA00016178"/>
    </source>
</evidence>
<feature type="compositionally biased region" description="Low complexity" evidence="12">
    <location>
        <begin position="588"/>
        <end position="598"/>
    </location>
</feature>
<protein>
    <recommendedName>
        <fullName evidence="2">DNA polymerase kappa</fullName>
        <ecNumber evidence="1">2.7.7.7</ecNumber>
    </recommendedName>
</protein>
<dbReference type="GO" id="GO:0006260">
    <property type="term" value="P:DNA replication"/>
    <property type="evidence" value="ECO:0007669"/>
    <property type="project" value="UniProtKB-KW"/>
</dbReference>
<dbReference type="EC" id="2.7.7.7" evidence="1"/>
<dbReference type="VEuPathDB" id="ToxoDB:ETH2_1041000"/>
<keyword evidence="7" id="KW-0227">DNA damage</keyword>
<evidence type="ECO:0000256" key="3">
    <source>
        <dbReference type="ARBA" id="ARBA00022679"/>
    </source>
</evidence>
<evidence type="ECO:0000256" key="6">
    <source>
        <dbReference type="ARBA" id="ARBA00022723"/>
    </source>
</evidence>
<dbReference type="GO" id="GO:0005634">
    <property type="term" value="C:nucleus"/>
    <property type="evidence" value="ECO:0007669"/>
    <property type="project" value="TreeGrafter"/>
</dbReference>
<reference evidence="14" key="1">
    <citation type="submission" date="2013-10" db="EMBL/GenBank/DDBJ databases">
        <title>Genomic analysis of the causative agents of coccidiosis in chickens.</title>
        <authorList>
            <person name="Reid A.J."/>
            <person name="Blake D."/>
            <person name="Billington K."/>
            <person name="Browne H."/>
            <person name="Dunn M."/>
            <person name="Hung S."/>
            <person name="Kawahara F."/>
            <person name="Miranda-Saavedra D."/>
            <person name="Mourier T."/>
            <person name="Nagra H."/>
            <person name="Otto T.D."/>
            <person name="Rawlings N."/>
            <person name="Sanchez A."/>
            <person name="Sanders M."/>
            <person name="Subramaniam C."/>
            <person name="Tay Y."/>
            <person name="Dear P."/>
            <person name="Doerig C."/>
            <person name="Gruber A."/>
            <person name="Parkinson J."/>
            <person name="Shirley M."/>
            <person name="Wan K.L."/>
            <person name="Berriman M."/>
            <person name="Tomley F."/>
            <person name="Pain A."/>
        </authorList>
    </citation>
    <scope>NUCLEOTIDE SEQUENCE [LARGE SCALE GENOMIC DNA]</scope>
    <source>
        <strain evidence="14">Houghton</strain>
    </source>
</reference>
<feature type="compositionally biased region" description="Low complexity" evidence="12">
    <location>
        <begin position="930"/>
        <end position="940"/>
    </location>
</feature>
<dbReference type="Gene3D" id="3.40.1170.60">
    <property type="match status" value="1"/>
</dbReference>
<feature type="compositionally biased region" description="Basic and acidic residues" evidence="12">
    <location>
        <begin position="960"/>
        <end position="973"/>
    </location>
</feature>
<dbReference type="InterPro" id="IPR017961">
    <property type="entry name" value="DNA_pol_Y-fam_little_finger"/>
</dbReference>
<evidence type="ECO:0000256" key="7">
    <source>
        <dbReference type="ARBA" id="ARBA00022763"/>
    </source>
</evidence>
<dbReference type="Gene3D" id="1.10.150.810">
    <property type="match status" value="2"/>
</dbReference>
<evidence type="ECO:0000256" key="12">
    <source>
        <dbReference type="SAM" id="MobiDB-lite"/>
    </source>
</evidence>
<keyword evidence="9" id="KW-0239">DNA-directed DNA polymerase</keyword>
<feature type="region of interest" description="Disordered" evidence="12">
    <location>
        <begin position="1"/>
        <end position="29"/>
    </location>
</feature>
<dbReference type="EMBL" id="HG674448">
    <property type="protein sequence ID" value="CDJ39499.1"/>
    <property type="molecule type" value="Genomic_DNA"/>
</dbReference>
<dbReference type="FunFam" id="3.40.1170.60:FF:000012">
    <property type="entry name" value="Putative DNA-directed polymerase kappa"/>
    <property type="match status" value="1"/>
</dbReference>
<feature type="compositionally biased region" description="Low complexity" evidence="12">
    <location>
        <begin position="781"/>
        <end position="796"/>
    </location>
</feature>
<evidence type="ECO:0000256" key="10">
    <source>
        <dbReference type="ARBA" id="ARBA00023204"/>
    </source>
</evidence>
<feature type="compositionally biased region" description="Polar residues" evidence="12">
    <location>
        <begin position="864"/>
        <end position="875"/>
    </location>
</feature>
<sequence length="979" mass="105404">MQNPTAAKESTKASCVADDGGEAAGTPPNFVDLATVPLVGSTSSDSHYVVDYPLPAPPWELPKASSIQRSLSLEEPGGMYGLEGALEKVHDDPDEIQGQEPQERLHRRGHLQQKALDASPDTKGSDKDYALEKPNADSDAYAFQRKNRAAAAGRATSANACEAVSATAVPSSTSGAAGPDLETVCRQTFIFANSKAGMDMTEEEKAKIAAKIFELSKNSPFYANEMRKNKQMEQQLSVLRRRVQLFASSGGSAAASATARRVLQQLQQQQQRESGRVYVHLDMDMFFCAVEMRDDPSLLSVPMAVGSLSMLTTANYAARRYGVRSAMPGFIAKQLCPSLVIVRPNFSKYRAAGDAIRRVLEAYDPGLSSHSLDEASLDVTDYLNKRFRFAESADACSPVDITESQENTDNTPSGRKATAAATLSISHSPTATIPITRGATKPSVAAAAADAAAAKAATDRVTALVSEIRAAVSSATGLSCSAGAGASRIVAKIASDMNKPNGQKIVEATGATTAAATAATAAFLDSLNVRKIPGVGKYREKMLNALGIHTCGELLQHAPLLLYLLPKITAVHLIRMALGVDGMPPELQQQQQQQQQQQSVSSEETFPATNELPVLRRVVEQLASAVAEELKEMGQESDHVTLKVKFADFSVRTISHRLLQHTGDAATIATAAQGLLQSVIREQQLKKPTNAGCTGSVKGTAAWVRLLGVRCSGFRQAKTRNKGLRKLDEFFSQQQQQQQQHQQLAAEARDAVAHPKEEWCVEAEELDDLLAVLSQHKNEKAAAGAASPPEEAGLPPTETVPYAQESQPAAKSPVGADLPPAAVSGGAVAVQLEDAAVKEAVAEAAAQVDVGAVERTPKSRSESVCRSARQQQSCETGGGSRSSSQRQGEKQLLLNVTPRQRQPQHERRRLPSPPIHQRLRQKKRQKVDQQRQQPQVLELLKLSRKQRQQLPDRQIQAQRHSHEGKENPKEHVVVEVVSD</sequence>
<comment type="catalytic activity">
    <reaction evidence="11">
        <text>DNA(n) + a 2'-deoxyribonucleoside 5'-triphosphate = DNA(n+1) + diphosphate</text>
        <dbReference type="Rhea" id="RHEA:22508"/>
        <dbReference type="Rhea" id="RHEA-COMP:17339"/>
        <dbReference type="Rhea" id="RHEA-COMP:17340"/>
        <dbReference type="ChEBI" id="CHEBI:33019"/>
        <dbReference type="ChEBI" id="CHEBI:61560"/>
        <dbReference type="ChEBI" id="CHEBI:173112"/>
        <dbReference type="EC" id="2.7.7.7"/>
    </reaction>
</comment>
<evidence type="ECO:0000256" key="1">
    <source>
        <dbReference type="ARBA" id="ARBA00012417"/>
    </source>
</evidence>
<feature type="region of interest" description="Disordered" evidence="12">
    <location>
        <begin position="780"/>
        <end position="817"/>
    </location>
</feature>
<dbReference type="PROSITE" id="PS50173">
    <property type="entry name" value="UMUC"/>
    <property type="match status" value="1"/>
</dbReference>
<dbReference type="Pfam" id="PF11799">
    <property type="entry name" value="IMS_C"/>
    <property type="match status" value="1"/>
</dbReference>
<feature type="region of interest" description="Disordered" evidence="12">
    <location>
        <begin position="585"/>
        <end position="606"/>
    </location>
</feature>
<dbReference type="GeneID" id="25252543"/>
<dbReference type="InterPro" id="IPR036775">
    <property type="entry name" value="DNA_pol_Y-fam_lit_finger_sf"/>
</dbReference>
<dbReference type="OrthoDB" id="1747274at2759"/>
<dbReference type="InterPro" id="IPR043502">
    <property type="entry name" value="DNA/RNA_pol_sf"/>
</dbReference>
<dbReference type="RefSeq" id="XP_013230254.1">
    <property type="nucleotide sequence ID" value="XM_013374800.1"/>
</dbReference>
<dbReference type="CDD" id="cd03586">
    <property type="entry name" value="PolY_Pol_IV_kappa"/>
    <property type="match status" value="1"/>
</dbReference>
<dbReference type="PANTHER" id="PTHR11076:SF33">
    <property type="entry name" value="DNA POLYMERASE KAPPA"/>
    <property type="match status" value="1"/>
</dbReference>
<evidence type="ECO:0000256" key="5">
    <source>
        <dbReference type="ARBA" id="ARBA00022705"/>
    </source>
</evidence>
<dbReference type="Gene3D" id="3.30.1490.100">
    <property type="entry name" value="DNA polymerase, Y-family, little finger domain"/>
    <property type="match status" value="1"/>
</dbReference>
<dbReference type="InterPro" id="IPR050116">
    <property type="entry name" value="DNA_polymerase-Y"/>
</dbReference>
<evidence type="ECO:0000256" key="11">
    <source>
        <dbReference type="ARBA" id="ARBA00049244"/>
    </source>
</evidence>
<feature type="region of interest" description="Disordered" evidence="12">
    <location>
        <begin position="101"/>
        <end position="133"/>
    </location>
</feature>
<keyword evidence="3" id="KW-0808">Transferase</keyword>
<keyword evidence="10" id="KW-0234">DNA repair</keyword>
<name>U6KT13_EIMTE</name>
<dbReference type="GO" id="GO:0046872">
    <property type="term" value="F:metal ion binding"/>
    <property type="evidence" value="ECO:0007669"/>
    <property type="project" value="UniProtKB-KW"/>
</dbReference>
<dbReference type="FunFam" id="3.30.1490.100:FF:000004">
    <property type="entry name" value="DNA polymerase IV"/>
    <property type="match status" value="1"/>
</dbReference>